<dbReference type="GO" id="GO:0016491">
    <property type="term" value="F:oxidoreductase activity"/>
    <property type="evidence" value="ECO:0007669"/>
    <property type="project" value="UniProtKB-KW"/>
</dbReference>
<feature type="transmembrane region" description="Helical" evidence="2">
    <location>
        <begin position="291"/>
        <end position="314"/>
    </location>
</feature>
<accession>A0A9N9WSH2</accession>
<dbReference type="InterPro" id="IPR036291">
    <property type="entry name" value="NAD(P)-bd_dom_sf"/>
</dbReference>
<dbReference type="EMBL" id="OU895878">
    <property type="protein sequence ID" value="CAG9804351.1"/>
    <property type="molecule type" value="Genomic_DNA"/>
</dbReference>
<dbReference type="PROSITE" id="PS00061">
    <property type="entry name" value="ADH_SHORT"/>
    <property type="match status" value="1"/>
</dbReference>
<dbReference type="PRINTS" id="PR00081">
    <property type="entry name" value="GDHRDH"/>
</dbReference>
<name>A0A9N9WSH2_9DIPT</name>
<sequence>MGFFEIIGFAVILYYTVQVMLWIILDCDIMLYFKTQWGKPITILKGKVVWITGASSGIGRELAKQLSKNGIRLVLSGRNIKDLEAAKVECMNFSKGQLKSKDILILPFDMLDLDFHHEAFKRVITHFGDFHILVNNAGRSQRAEWNKIDMNVDRELFELDVFSVVHLSRIAVTYFETNNIKGQLAVTSSVAGLFGVPNSASYTGAKHALHGYFEALRTEKRIIKVNLFCPGPTFSNFLQESFVETQGDKYNQRVSSTDRRMSTERCAYLFAVALANNINLSWSGIFPINMILYVGLYYPNIANILMSMGVSKLFGKVRDSR</sequence>
<keyword evidence="1" id="KW-0560">Oxidoreductase</keyword>
<protein>
    <recommendedName>
        <fullName evidence="5">Dehydrogenase/reductase SDR family member 7</fullName>
    </recommendedName>
</protein>
<dbReference type="OrthoDB" id="47007at2759"/>
<evidence type="ECO:0008006" key="5">
    <source>
        <dbReference type="Google" id="ProtNLM"/>
    </source>
</evidence>
<feature type="transmembrane region" description="Helical" evidence="2">
    <location>
        <begin position="266"/>
        <end position="285"/>
    </location>
</feature>
<dbReference type="Proteomes" id="UP001153620">
    <property type="component" value="Chromosome 2"/>
</dbReference>
<dbReference type="Gene3D" id="3.40.50.720">
    <property type="entry name" value="NAD(P)-binding Rossmann-like Domain"/>
    <property type="match status" value="1"/>
</dbReference>
<dbReference type="InterPro" id="IPR053011">
    <property type="entry name" value="SDR_family_member_7"/>
</dbReference>
<dbReference type="Pfam" id="PF00106">
    <property type="entry name" value="adh_short"/>
    <property type="match status" value="1"/>
</dbReference>
<reference evidence="3" key="2">
    <citation type="submission" date="2022-10" db="EMBL/GenBank/DDBJ databases">
        <authorList>
            <consortium name="ENA_rothamsted_submissions"/>
            <consortium name="culmorum"/>
            <person name="King R."/>
        </authorList>
    </citation>
    <scope>NUCLEOTIDE SEQUENCE</scope>
</reference>
<evidence type="ECO:0000313" key="4">
    <source>
        <dbReference type="Proteomes" id="UP001153620"/>
    </source>
</evidence>
<gene>
    <name evidence="3" type="ORF">CHIRRI_LOCUS7241</name>
</gene>
<organism evidence="3 4">
    <name type="scientific">Chironomus riparius</name>
    <dbReference type="NCBI Taxonomy" id="315576"/>
    <lineage>
        <taxon>Eukaryota</taxon>
        <taxon>Metazoa</taxon>
        <taxon>Ecdysozoa</taxon>
        <taxon>Arthropoda</taxon>
        <taxon>Hexapoda</taxon>
        <taxon>Insecta</taxon>
        <taxon>Pterygota</taxon>
        <taxon>Neoptera</taxon>
        <taxon>Endopterygota</taxon>
        <taxon>Diptera</taxon>
        <taxon>Nematocera</taxon>
        <taxon>Chironomoidea</taxon>
        <taxon>Chironomidae</taxon>
        <taxon>Chironominae</taxon>
        <taxon>Chironomus</taxon>
    </lineage>
</organism>
<evidence type="ECO:0000256" key="2">
    <source>
        <dbReference type="SAM" id="Phobius"/>
    </source>
</evidence>
<dbReference type="PANTHER" id="PTHR44269:SF1">
    <property type="entry name" value="DEHYDROGENASE_REDUCTASE SDR FAMILY MEMBER 7"/>
    <property type="match status" value="1"/>
</dbReference>
<evidence type="ECO:0000313" key="3">
    <source>
        <dbReference type="EMBL" id="CAG9804351.1"/>
    </source>
</evidence>
<keyword evidence="2" id="KW-0812">Transmembrane</keyword>
<dbReference type="AlphaFoldDB" id="A0A9N9WSH2"/>
<keyword evidence="4" id="KW-1185">Reference proteome</keyword>
<keyword evidence="2" id="KW-1133">Transmembrane helix</keyword>
<keyword evidence="2" id="KW-0472">Membrane</keyword>
<dbReference type="PANTHER" id="PTHR44269">
    <property type="entry name" value="DEHYDROGENASE/REDUCTASE SDR FAMILY MEMBER 7-RELATED"/>
    <property type="match status" value="1"/>
</dbReference>
<dbReference type="SUPFAM" id="SSF51735">
    <property type="entry name" value="NAD(P)-binding Rossmann-fold domains"/>
    <property type="match status" value="1"/>
</dbReference>
<evidence type="ECO:0000256" key="1">
    <source>
        <dbReference type="ARBA" id="ARBA00023002"/>
    </source>
</evidence>
<reference evidence="3" key="1">
    <citation type="submission" date="2022-01" db="EMBL/GenBank/DDBJ databases">
        <authorList>
            <person name="King R."/>
        </authorList>
    </citation>
    <scope>NUCLEOTIDE SEQUENCE</scope>
</reference>
<dbReference type="InterPro" id="IPR020904">
    <property type="entry name" value="Sc_DH/Rdtase_CS"/>
</dbReference>
<dbReference type="InterPro" id="IPR002347">
    <property type="entry name" value="SDR_fam"/>
</dbReference>
<proteinExistence type="predicted"/>
<feature type="transmembrane region" description="Helical" evidence="2">
    <location>
        <begin position="6"/>
        <end position="25"/>
    </location>
</feature>